<evidence type="ECO:0000256" key="2">
    <source>
        <dbReference type="ARBA" id="ARBA00022679"/>
    </source>
</evidence>
<protein>
    <submittedName>
        <fullName evidence="9">POL5 protein</fullName>
    </submittedName>
</protein>
<dbReference type="Pfam" id="PF00078">
    <property type="entry name" value="RVT_1"/>
    <property type="match status" value="1"/>
</dbReference>
<feature type="non-terminal residue" evidence="9">
    <location>
        <position position="1"/>
    </location>
</feature>
<dbReference type="AlphaFoldDB" id="A0A836EV54"/>
<keyword evidence="1" id="KW-0645">Protease</keyword>
<dbReference type="FunFam" id="3.10.10.10:FF:000007">
    <property type="entry name" value="Retrovirus-related Pol polyprotein from transposon 17.6-like Protein"/>
    <property type="match status" value="1"/>
</dbReference>
<keyword evidence="10" id="KW-1185">Reference proteome</keyword>
<dbReference type="InterPro" id="IPR053134">
    <property type="entry name" value="RNA-dir_DNA_polymerase"/>
</dbReference>
<evidence type="ECO:0000259" key="8">
    <source>
        <dbReference type="Pfam" id="PF00078"/>
    </source>
</evidence>
<comment type="caution">
    <text evidence="9">The sequence shown here is derived from an EMBL/GenBank/DDBJ whole genome shotgun (WGS) entry which is preliminary data.</text>
</comment>
<dbReference type="GO" id="GO:0008233">
    <property type="term" value="F:peptidase activity"/>
    <property type="evidence" value="ECO:0007669"/>
    <property type="project" value="UniProtKB-KW"/>
</dbReference>
<name>A0A836EV54_9HYME</name>
<keyword evidence="4" id="KW-0540">Nuclease</keyword>
<dbReference type="PANTHER" id="PTHR24559">
    <property type="entry name" value="TRANSPOSON TY3-I GAG-POL POLYPROTEIN"/>
    <property type="match status" value="1"/>
</dbReference>
<dbReference type="GO" id="GO:0003964">
    <property type="term" value="F:RNA-directed DNA polymerase activity"/>
    <property type="evidence" value="ECO:0007669"/>
    <property type="project" value="UniProtKB-KW"/>
</dbReference>
<evidence type="ECO:0000256" key="5">
    <source>
        <dbReference type="ARBA" id="ARBA00022759"/>
    </source>
</evidence>
<dbReference type="Gene3D" id="3.10.10.10">
    <property type="entry name" value="HIV Type 1 Reverse Transcriptase, subunit A, domain 1"/>
    <property type="match status" value="1"/>
</dbReference>
<feature type="domain" description="Reverse transcriptase" evidence="8">
    <location>
        <begin position="6"/>
        <end position="64"/>
    </location>
</feature>
<evidence type="ECO:0000313" key="9">
    <source>
        <dbReference type="EMBL" id="KAG5321130.1"/>
    </source>
</evidence>
<dbReference type="GO" id="GO:0004519">
    <property type="term" value="F:endonuclease activity"/>
    <property type="evidence" value="ECO:0007669"/>
    <property type="project" value="UniProtKB-KW"/>
</dbReference>
<dbReference type="PANTHER" id="PTHR24559:SF444">
    <property type="entry name" value="REVERSE TRANSCRIPTASE DOMAIN-CONTAINING PROTEIN"/>
    <property type="match status" value="1"/>
</dbReference>
<feature type="non-terminal residue" evidence="9">
    <location>
        <position position="85"/>
    </location>
</feature>
<evidence type="ECO:0000256" key="4">
    <source>
        <dbReference type="ARBA" id="ARBA00022722"/>
    </source>
</evidence>
<reference evidence="9" key="1">
    <citation type="submission" date="2020-02" db="EMBL/GenBank/DDBJ databases">
        <title>Relaxed selection underlies rapid genomic changes in the transitions from sociality to social parasitism in ants.</title>
        <authorList>
            <person name="Bi X."/>
        </authorList>
    </citation>
    <scope>NUCLEOTIDE SEQUENCE</scope>
    <source>
        <strain evidence="9">BGI-DK2014c</strain>
        <tissue evidence="9">Whole body</tissue>
    </source>
</reference>
<keyword evidence="2" id="KW-0808">Transferase</keyword>
<evidence type="ECO:0000313" key="10">
    <source>
        <dbReference type="Proteomes" id="UP000668214"/>
    </source>
</evidence>
<keyword evidence="5" id="KW-0255">Endonuclease</keyword>
<accession>A0A836EV54</accession>
<dbReference type="CDD" id="cd01647">
    <property type="entry name" value="RT_LTR"/>
    <property type="match status" value="1"/>
</dbReference>
<keyword evidence="7" id="KW-0695">RNA-directed DNA polymerase</keyword>
<dbReference type="Proteomes" id="UP000668214">
    <property type="component" value="Unassembled WGS sequence"/>
</dbReference>
<evidence type="ECO:0000256" key="7">
    <source>
        <dbReference type="ARBA" id="ARBA00022918"/>
    </source>
</evidence>
<keyword evidence="6" id="KW-0378">Hydrolase</keyword>
<evidence type="ECO:0000256" key="1">
    <source>
        <dbReference type="ARBA" id="ARBA00022670"/>
    </source>
</evidence>
<gene>
    <name evidence="9" type="primary">Pol_4</name>
    <name evidence="9" type="ORF">G6Z78_0009551</name>
</gene>
<dbReference type="InterPro" id="IPR000477">
    <property type="entry name" value="RT_dom"/>
</dbReference>
<dbReference type="EMBL" id="JAANIA010001271">
    <property type="protein sequence ID" value="KAG5321130.1"/>
    <property type="molecule type" value="Genomic_DNA"/>
</dbReference>
<organism evidence="9 10">
    <name type="scientific">Pseudoatta argentina</name>
    <dbReference type="NCBI Taxonomy" id="621737"/>
    <lineage>
        <taxon>Eukaryota</taxon>
        <taxon>Metazoa</taxon>
        <taxon>Ecdysozoa</taxon>
        <taxon>Arthropoda</taxon>
        <taxon>Hexapoda</taxon>
        <taxon>Insecta</taxon>
        <taxon>Pterygota</taxon>
        <taxon>Neoptera</taxon>
        <taxon>Endopterygota</taxon>
        <taxon>Hymenoptera</taxon>
        <taxon>Apocrita</taxon>
        <taxon>Aculeata</taxon>
        <taxon>Formicoidea</taxon>
        <taxon>Formicidae</taxon>
        <taxon>Myrmicinae</taxon>
        <taxon>Pseudoatta</taxon>
    </lineage>
</organism>
<evidence type="ECO:0000256" key="6">
    <source>
        <dbReference type="ARBA" id="ARBA00022801"/>
    </source>
</evidence>
<sequence>ITHFLHGKTVFSTIDLVRAYQQIPVRESDIPKTAIITPFGLFEFPFMTFGLRNAAQTFQRFMDQHGIAINPNKCVFGQKSVNFLG</sequence>
<keyword evidence="3" id="KW-0548">Nucleotidyltransferase</keyword>
<dbReference type="InterPro" id="IPR043502">
    <property type="entry name" value="DNA/RNA_pol_sf"/>
</dbReference>
<proteinExistence type="predicted"/>
<dbReference type="GO" id="GO:0006508">
    <property type="term" value="P:proteolysis"/>
    <property type="evidence" value="ECO:0007669"/>
    <property type="project" value="UniProtKB-KW"/>
</dbReference>
<evidence type="ECO:0000256" key="3">
    <source>
        <dbReference type="ARBA" id="ARBA00022695"/>
    </source>
</evidence>
<dbReference type="SUPFAM" id="SSF56672">
    <property type="entry name" value="DNA/RNA polymerases"/>
    <property type="match status" value="1"/>
</dbReference>